<feature type="domain" description="Major facilitator superfamily (MFS) profile" evidence="8">
    <location>
        <begin position="16"/>
        <end position="509"/>
    </location>
</feature>
<dbReference type="InterPro" id="IPR036259">
    <property type="entry name" value="MFS_trans_sf"/>
</dbReference>
<keyword evidence="5 7" id="KW-0472">Membrane</keyword>
<evidence type="ECO:0000256" key="2">
    <source>
        <dbReference type="ARBA" id="ARBA00022448"/>
    </source>
</evidence>
<feature type="transmembrane region" description="Helical" evidence="7">
    <location>
        <begin position="12"/>
        <end position="31"/>
    </location>
</feature>
<keyword evidence="6" id="KW-0325">Glycoprotein</keyword>
<feature type="transmembrane region" description="Helical" evidence="7">
    <location>
        <begin position="486"/>
        <end position="503"/>
    </location>
</feature>
<dbReference type="FunFam" id="1.20.1720.10:FF:000037">
    <property type="entry name" value="WGS project CABT00000000 data, contig 2.4"/>
    <property type="match status" value="1"/>
</dbReference>
<keyword evidence="2" id="KW-0813">Transport</keyword>
<accession>A0A6A5ZFW2</accession>
<feature type="transmembrane region" description="Helical" evidence="7">
    <location>
        <begin position="349"/>
        <end position="366"/>
    </location>
</feature>
<dbReference type="AlphaFoldDB" id="A0A6A5ZFW2"/>
<dbReference type="Gene3D" id="1.20.1250.20">
    <property type="entry name" value="MFS general substrate transporter like domains"/>
    <property type="match status" value="1"/>
</dbReference>
<keyword evidence="3 7" id="KW-0812">Transmembrane</keyword>
<keyword evidence="4 7" id="KW-1133">Transmembrane helix</keyword>
<evidence type="ECO:0000256" key="3">
    <source>
        <dbReference type="ARBA" id="ARBA00022692"/>
    </source>
</evidence>
<feature type="transmembrane region" description="Helical" evidence="7">
    <location>
        <begin position="411"/>
        <end position="432"/>
    </location>
</feature>
<feature type="transmembrane region" description="Helical" evidence="7">
    <location>
        <begin position="372"/>
        <end position="399"/>
    </location>
</feature>
<evidence type="ECO:0000313" key="10">
    <source>
        <dbReference type="Proteomes" id="UP000799770"/>
    </source>
</evidence>
<evidence type="ECO:0000256" key="6">
    <source>
        <dbReference type="ARBA" id="ARBA00023180"/>
    </source>
</evidence>
<reference evidence="9" key="1">
    <citation type="journal article" date="2020" name="Stud. Mycol.">
        <title>101 Dothideomycetes genomes: a test case for predicting lifestyles and emergence of pathogens.</title>
        <authorList>
            <person name="Haridas S."/>
            <person name="Albert R."/>
            <person name="Binder M."/>
            <person name="Bloem J."/>
            <person name="Labutti K."/>
            <person name="Salamov A."/>
            <person name="Andreopoulos B."/>
            <person name="Baker S."/>
            <person name="Barry K."/>
            <person name="Bills G."/>
            <person name="Bluhm B."/>
            <person name="Cannon C."/>
            <person name="Castanera R."/>
            <person name="Culley D."/>
            <person name="Daum C."/>
            <person name="Ezra D."/>
            <person name="Gonzalez J."/>
            <person name="Henrissat B."/>
            <person name="Kuo A."/>
            <person name="Liang C."/>
            <person name="Lipzen A."/>
            <person name="Lutzoni F."/>
            <person name="Magnuson J."/>
            <person name="Mondo S."/>
            <person name="Nolan M."/>
            <person name="Ohm R."/>
            <person name="Pangilinan J."/>
            <person name="Park H.-J."/>
            <person name="Ramirez L."/>
            <person name="Alfaro M."/>
            <person name="Sun H."/>
            <person name="Tritt A."/>
            <person name="Yoshinaga Y."/>
            <person name="Zwiers L.-H."/>
            <person name="Turgeon B."/>
            <person name="Goodwin S."/>
            <person name="Spatafora J."/>
            <person name="Crous P."/>
            <person name="Grigoriev I."/>
        </authorList>
    </citation>
    <scope>NUCLEOTIDE SEQUENCE</scope>
    <source>
        <strain evidence="9">CBS 627.86</strain>
    </source>
</reference>
<sequence>MTPSQKWTRGPGFWRSFVAICIPLLLSALEGSITNTALPTISDALDLGRSFSWVATAFLLSSTIFQPLYGQLADIWGRKYPMLLAVTVFGFGSAICGWANSGAVLIFGRVIQGLGTGGIDLFAEIILCDLVPLRKRGSYMAIKHAVFATGTTVGPLLGGVFAEHGWRWCFWINLPVCGLALLLMFFWLRVGGGIKSREVKVTEEIRRVDAIGTSILTSSVVLILVALSTGGAPHPWVSPAILAPLIIGVLGLIAFPLFEASKYCKNPIMPPHIFANRTSATAFALTATHGFLTYGIQFFLPPFFQAVKGSSPTRSGIEVLPCTLVIVVLAAIGGPLLTHFGKYRPIHQGGFATMALGFGLCVMLAKNTPVGVWVMFQLLIAMGSGIIVPTMLPAVLVELPDKANGAAAGSWAFLRGTGSLFGVAIPGAIFNIRFTSLLPTILNEVARSKLSHGQAYQRASSAFVGRFGEAVKAQIVSAFTESLKSVWITFAVLAGIAFCLTFLERQVKMRKELDTQYGLKTPKSGASTPARSGIMTPMTDFAAVEHEVDIEKVAERLERL</sequence>
<protein>
    <submittedName>
        <fullName evidence="9">Major facilitator superfamily domain-containing protein</fullName>
    </submittedName>
</protein>
<dbReference type="GO" id="GO:0022857">
    <property type="term" value="F:transmembrane transporter activity"/>
    <property type="evidence" value="ECO:0007669"/>
    <property type="project" value="InterPro"/>
</dbReference>
<dbReference type="SUPFAM" id="SSF103473">
    <property type="entry name" value="MFS general substrate transporter"/>
    <property type="match status" value="1"/>
</dbReference>
<dbReference type="EMBL" id="ML977319">
    <property type="protein sequence ID" value="KAF2117301.1"/>
    <property type="molecule type" value="Genomic_DNA"/>
</dbReference>
<feature type="transmembrane region" description="Helical" evidence="7">
    <location>
        <begin position="208"/>
        <end position="230"/>
    </location>
</feature>
<dbReference type="PANTHER" id="PTHR23501">
    <property type="entry name" value="MAJOR FACILITATOR SUPERFAMILY"/>
    <property type="match status" value="1"/>
</dbReference>
<feature type="transmembrane region" description="Helical" evidence="7">
    <location>
        <begin position="145"/>
        <end position="162"/>
    </location>
</feature>
<feature type="transmembrane region" description="Helical" evidence="7">
    <location>
        <begin position="236"/>
        <end position="258"/>
    </location>
</feature>
<evidence type="ECO:0000256" key="4">
    <source>
        <dbReference type="ARBA" id="ARBA00022989"/>
    </source>
</evidence>
<evidence type="ECO:0000259" key="8">
    <source>
        <dbReference type="PROSITE" id="PS50850"/>
    </source>
</evidence>
<feature type="transmembrane region" description="Helical" evidence="7">
    <location>
        <begin position="113"/>
        <end position="133"/>
    </location>
</feature>
<evidence type="ECO:0000256" key="7">
    <source>
        <dbReference type="SAM" id="Phobius"/>
    </source>
</evidence>
<feature type="transmembrane region" description="Helical" evidence="7">
    <location>
        <begin position="316"/>
        <end position="337"/>
    </location>
</feature>
<feature type="transmembrane region" description="Helical" evidence="7">
    <location>
        <begin position="168"/>
        <end position="188"/>
    </location>
</feature>
<keyword evidence="10" id="KW-1185">Reference proteome</keyword>
<dbReference type="CDD" id="cd17502">
    <property type="entry name" value="MFS_Azr1_MDR_like"/>
    <property type="match status" value="1"/>
</dbReference>
<name>A0A6A5ZFW2_9PLEO</name>
<dbReference type="PRINTS" id="PR01036">
    <property type="entry name" value="TCRTETB"/>
</dbReference>
<dbReference type="Pfam" id="PF07690">
    <property type="entry name" value="MFS_1"/>
    <property type="match status" value="1"/>
</dbReference>
<proteinExistence type="predicted"/>
<dbReference type="OrthoDB" id="10021397at2759"/>
<dbReference type="PANTHER" id="PTHR23501:SF168">
    <property type="entry name" value="MAJOR FACILITATOR SUPERFAMILY (MFS) PROFILE DOMAIN-CONTAINING PROTEIN"/>
    <property type="match status" value="1"/>
</dbReference>
<comment type="subcellular location">
    <subcellularLocation>
        <location evidence="1">Membrane</location>
        <topology evidence="1">Multi-pass membrane protein</topology>
    </subcellularLocation>
</comment>
<organism evidence="9 10">
    <name type="scientific">Lophiotrema nucula</name>
    <dbReference type="NCBI Taxonomy" id="690887"/>
    <lineage>
        <taxon>Eukaryota</taxon>
        <taxon>Fungi</taxon>
        <taxon>Dikarya</taxon>
        <taxon>Ascomycota</taxon>
        <taxon>Pezizomycotina</taxon>
        <taxon>Dothideomycetes</taxon>
        <taxon>Pleosporomycetidae</taxon>
        <taxon>Pleosporales</taxon>
        <taxon>Lophiotremataceae</taxon>
        <taxon>Lophiotrema</taxon>
    </lineage>
</organism>
<dbReference type="InterPro" id="IPR011701">
    <property type="entry name" value="MFS"/>
</dbReference>
<evidence type="ECO:0000313" key="9">
    <source>
        <dbReference type="EMBL" id="KAF2117301.1"/>
    </source>
</evidence>
<dbReference type="Proteomes" id="UP000799770">
    <property type="component" value="Unassembled WGS sequence"/>
</dbReference>
<feature type="transmembrane region" description="Helical" evidence="7">
    <location>
        <begin position="82"/>
        <end position="107"/>
    </location>
</feature>
<evidence type="ECO:0000256" key="5">
    <source>
        <dbReference type="ARBA" id="ARBA00023136"/>
    </source>
</evidence>
<dbReference type="FunFam" id="1.20.1250.20:FF:000484">
    <property type="entry name" value="MFS general substrate transporter"/>
    <property type="match status" value="1"/>
</dbReference>
<evidence type="ECO:0000256" key="1">
    <source>
        <dbReference type="ARBA" id="ARBA00004141"/>
    </source>
</evidence>
<dbReference type="Gene3D" id="1.20.1720.10">
    <property type="entry name" value="Multidrug resistance protein D"/>
    <property type="match status" value="1"/>
</dbReference>
<feature type="transmembrane region" description="Helical" evidence="7">
    <location>
        <begin position="51"/>
        <end position="70"/>
    </location>
</feature>
<dbReference type="InterPro" id="IPR020846">
    <property type="entry name" value="MFS_dom"/>
</dbReference>
<gene>
    <name evidence="9" type="ORF">BDV96DRAFT_490152</name>
</gene>
<dbReference type="GO" id="GO:0005886">
    <property type="term" value="C:plasma membrane"/>
    <property type="evidence" value="ECO:0007669"/>
    <property type="project" value="TreeGrafter"/>
</dbReference>
<dbReference type="PROSITE" id="PS50850">
    <property type="entry name" value="MFS"/>
    <property type="match status" value="1"/>
</dbReference>
<feature type="transmembrane region" description="Helical" evidence="7">
    <location>
        <begin position="279"/>
        <end position="304"/>
    </location>
</feature>